<evidence type="ECO:0000256" key="1">
    <source>
        <dbReference type="SAM" id="Phobius"/>
    </source>
</evidence>
<protein>
    <submittedName>
        <fullName evidence="3">DUF2391 family protein</fullName>
    </submittedName>
</protein>
<dbReference type="RefSeq" id="WP_089124543.1">
    <property type="nucleotide sequence ID" value="NZ_BSPV01000003.1"/>
</dbReference>
<dbReference type="Proteomes" id="UP001157156">
    <property type="component" value="Unassembled WGS sequence"/>
</dbReference>
<dbReference type="Proteomes" id="UP000319828">
    <property type="component" value="Unassembled WGS sequence"/>
</dbReference>
<gene>
    <name evidence="3" type="ORF">FOF44_14205</name>
    <name evidence="2" type="ORF">GCM10007931_07420</name>
</gene>
<feature type="transmembrane region" description="Helical" evidence="1">
    <location>
        <begin position="73"/>
        <end position="95"/>
    </location>
</feature>
<evidence type="ECO:0000313" key="3">
    <source>
        <dbReference type="EMBL" id="TVO34034.1"/>
    </source>
</evidence>
<dbReference type="EMBL" id="VMKJ01000034">
    <property type="protein sequence ID" value="TVO34034.1"/>
    <property type="molecule type" value="Genomic_DNA"/>
</dbReference>
<dbReference type="EMBL" id="BSPV01000003">
    <property type="protein sequence ID" value="GLT13768.1"/>
    <property type="molecule type" value="Genomic_DNA"/>
</dbReference>
<sequence length="131" mass="14733">MKLNFNLEDASQVIIGAFTLAVPISFSEEAWDLSKTLPLENVVMLFIISIIFLGFFAYQSVFQSDVKRRMLAFILRIVIAYLLTIFVVALVLFALDKLPLQTEPLLAFKRLILIAMPASMGAIVVDSFDKE</sequence>
<reference evidence="2" key="4">
    <citation type="submission" date="2023-01" db="EMBL/GenBank/DDBJ databases">
        <title>Draft genome sequence of Vibrio algivorus strain NBRC 111146.</title>
        <authorList>
            <person name="Sun Q."/>
            <person name="Mori K."/>
        </authorList>
    </citation>
    <scope>NUCLEOTIDE SEQUENCE</scope>
    <source>
        <strain evidence="2">NBRC 111146</strain>
    </source>
</reference>
<accession>A0A557P080</accession>
<keyword evidence="1" id="KW-0472">Membrane</keyword>
<dbReference type="InterPro" id="IPR024464">
    <property type="entry name" value="DUF2391"/>
</dbReference>
<reference evidence="3 4" key="3">
    <citation type="submission" date="2019-07" db="EMBL/GenBank/DDBJ databases">
        <title>The draft genome sequence of Vibrio algivorus M1486.</title>
        <authorList>
            <person name="Meng X."/>
        </authorList>
    </citation>
    <scope>NUCLEOTIDE SEQUENCE [LARGE SCALE GENOMIC DNA]</scope>
    <source>
        <strain evidence="3 4">M1486</strain>
    </source>
</reference>
<keyword evidence="5" id="KW-1185">Reference proteome</keyword>
<dbReference type="OrthoDB" id="5349036at2"/>
<keyword evidence="1" id="KW-0812">Transmembrane</keyword>
<name>A0A557P080_9VIBR</name>
<evidence type="ECO:0000313" key="5">
    <source>
        <dbReference type="Proteomes" id="UP001157156"/>
    </source>
</evidence>
<keyword evidence="1" id="KW-1133">Transmembrane helix</keyword>
<dbReference type="Pfam" id="PF09622">
    <property type="entry name" value="DUF2391"/>
    <property type="match status" value="1"/>
</dbReference>
<reference evidence="2" key="1">
    <citation type="journal article" date="2014" name="Int. J. Syst. Evol. Microbiol.">
        <title>Complete genome of a new Firmicutes species belonging to the dominant human colonic microbiota ('Ruminococcus bicirculans') reveals two chromosomes and a selective capacity to utilize plant glucans.</title>
        <authorList>
            <consortium name="NISC Comparative Sequencing Program"/>
            <person name="Wegmann U."/>
            <person name="Louis P."/>
            <person name="Goesmann A."/>
            <person name="Henrissat B."/>
            <person name="Duncan S.H."/>
            <person name="Flint H.J."/>
        </authorList>
    </citation>
    <scope>NUCLEOTIDE SEQUENCE</scope>
    <source>
        <strain evidence="2">NBRC 111146</strain>
    </source>
</reference>
<evidence type="ECO:0000313" key="2">
    <source>
        <dbReference type="EMBL" id="GLT13768.1"/>
    </source>
</evidence>
<feature type="transmembrane region" description="Helical" evidence="1">
    <location>
        <begin position="107"/>
        <end position="125"/>
    </location>
</feature>
<evidence type="ECO:0000313" key="4">
    <source>
        <dbReference type="Proteomes" id="UP000319828"/>
    </source>
</evidence>
<dbReference type="AlphaFoldDB" id="A0A557P080"/>
<comment type="caution">
    <text evidence="3">The sequence shown here is derived from an EMBL/GenBank/DDBJ whole genome shotgun (WGS) entry which is preliminary data.</text>
</comment>
<reference evidence="5" key="2">
    <citation type="journal article" date="2019" name="Int. J. Syst. Evol. Microbiol.">
        <title>The Global Catalogue of Microorganisms (GCM) 10K type strain sequencing project: providing services to taxonomists for standard genome sequencing and annotation.</title>
        <authorList>
            <consortium name="The Broad Institute Genomics Platform"/>
            <consortium name="The Broad Institute Genome Sequencing Center for Infectious Disease"/>
            <person name="Wu L."/>
            <person name="Ma J."/>
        </authorList>
    </citation>
    <scope>NUCLEOTIDE SEQUENCE [LARGE SCALE GENOMIC DNA]</scope>
    <source>
        <strain evidence="5">NBRC 111146</strain>
    </source>
</reference>
<organism evidence="3 4">
    <name type="scientific">Vibrio algivorus</name>
    <dbReference type="NCBI Taxonomy" id="1667024"/>
    <lineage>
        <taxon>Bacteria</taxon>
        <taxon>Pseudomonadati</taxon>
        <taxon>Pseudomonadota</taxon>
        <taxon>Gammaproteobacteria</taxon>
        <taxon>Vibrionales</taxon>
        <taxon>Vibrionaceae</taxon>
        <taxon>Vibrio</taxon>
    </lineage>
</organism>
<proteinExistence type="predicted"/>
<feature type="transmembrane region" description="Helical" evidence="1">
    <location>
        <begin position="43"/>
        <end position="61"/>
    </location>
</feature>